<reference evidence="13 14" key="1">
    <citation type="submission" date="2017-11" db="EMBL/GenBank/DDBJ databases">
        <title>De novo assembly and phasing of dikaryotic genomes from two isolates of Puccinia coronata f. sp. avenae, the causal agent of oat crown rust.</title>
        <authorList>
            <person name="Miller M.E."/>
            <person name="Zhang Y."/>
            <person name="Omidvar V."/>
            <person name="Sperschneider J."/>
            <person name="Schwessinger B."/>
            <person name="Raley C."/>
            <person name="Palmer J.M."/>
            <person name="Garnica D."/>
            <person name="Upadhyaya N."/>
            <person name="Rathjen J."/>
            <person name="Taylor J.M."/>
            <person name="Park R.F."/>
            <person name="Dodds P.N."/>
            <person name="Hirsch C.D."/>
            <person name="Kianian S.F."/>
            <person name="Figueroa M."/>
        </authorList>
    </citation>
    <scope>NUCLEOTIDE SEQUENCE [LARGE SCALE GENOMIC DNA]</scope>
    <source>
        <strain evidence="13">12NC29</strain>
    </source>
</reference>
<dbReference type="PROSITE" id="PS50157">
    <property type="entry name" value="ZINC_FINGER_C2H2_2"/>
    <property type="match status" value="2"/>
</dbReference>
<dbReference type="STRING" id="200324.A0A2N5S5K1"/>
<dbReference type="FunFam" id="3.30.160.60:FF:000322">
    <property type="entry name" value="GDNF-inducible zinc finger protein 1"/>
    <property type="match status" value="1"/>
</dbReference>
<keyword evidence="7" id="KW-0238">DNA-binding</keyword>
<dbReference type="PANTHER" id="PTHR24399:SF70">
    <property type="entry name" value="C2H2-TYPE DOMAIN-CONTAINING PROTEIN"/>
    <property type="match status" value="1"/>
</dbReference>
<dbReference type="Gene3D" id="3.30.160.60">
    <property type="entry name" value="Classic Zinc Finger"/>
    <property type="match status" value="2"/>
</dbReference>
<evidence type="ECO:0000256" key="3">
    <source>
        <dbReference type="ARBA" id="ARBA00022737"/>
    </source>
</evidence>
<sequence length="362" mass="41024">MASAACQASFTEENLQYTDDIKPTLAQRTDSNSNDFLFPSYPPLCPIQDEHEPSPVSYEASPPKHENPSIKYESQSNYDSGEQYPFLSFTPASILAPPNSSPVESTTPHLTHVPNVTTSTQPFPCSTSSQVQLPPLLNSRQEYPSSTWIYQPTYEQSRSPAAEVFYERERSGLSHCLRLNHRSSSLSHYLPGPYSPYTPEYSYPTGLEYHSLNEFRFNECRPNPHRILYPQAIYPTPGVSPYSRPPQHSTIPSERPFPCDKCGARFNRNHDLKRHTRIHLEVKPFPCGWCDKAFSRKDALKRHLMVKACSGSKEVSVEESVRRAEQVRQRNFQPPSSQHRDRKYSLSDDSVSTSGSATTCSI</sequence>
<accession>A0A2N5S5K1</accession>
<keyword evidence="14" id="KW-1185">Reference proteome</keyword>
<feature type="domain" description="C2H2-type" evidence="12">
    <location>
        <begin position="257"/>
        <end position="284"/>
    </location>
</feature>
<evidence type="ECO:0000313" key="14">
    <source>
        <dbReference type="Proteomes" id="UP000235388"/>
    </source>
</evidence>
<dbReference type="PROSITE" id="PS00028">
    <property type="entry name" value="ZINC_FINGER_C2H2_1"/>
    <property type="match status" value="1"/>
</dbReference>
<proteinExistence type="predicted"/>
<dbReference type="Pfam" id="PF00096">
    <property type="entry name" value="zf-C2H2"/>
    <property type="match status" value="2"/>
</dbReference>
<evidence type="ECO:0000256" key="7">
    <source>
        <dbReference type="ARBA" id="ARBA00023125"/>
    </source>
</evidence>
<feature type="region of interest" description="Disordered" evidence="11">
    <location>
        <begin position="327"/>
        <end position="362"/>
    </location>
</feature>
<dbReference type="AlphaFoldDB" id="A0A2N5S5K1"/>
<comment type="subcellular location">
    <subcellularLocation>
        <location evidence="1">Nucleus</location>
    </subcellularLocation>
</comment>
<evidence type="ECO:0000256" key="9">
    <source>
        <dbReference type="ARBA" id="ARBA00023242"/>
    </source>
</evidence>
<keyword evidence="5" id="KW-0862">Zinc</keyword>
<protein>
    <recommendedName>
        <fullName evidence="12">C2H2-type domain-containing protein</fullName>
    </recommendedName>
</protein>
<evidence type="ECO:0000256" key="5">
    <source>
        <dbReference type="ARBA" id="ARBA00022833"/>
    </source>
</evidence>
<dbReference type="PANTHER" id="PTHR24399">
    <property type="entry name" value="ZINC FINGER AND BTB DOMAIN-CONTAINING"/>
    <property type="match status" value="1"/>
</dbReference>
<keyword evidence="4 10" id="KW-0863">Zinc-finger</keyword>
<dbReference type="InterPro" id="IPR013087">
    <property type="entry name" value="Znf_C2H2_type"/>
</dbReference>
<keyword evidence="9" id="KW-0539">Nucleus</keyword>
<dbReference type="InterPro" id="IPR036236">
    <property type="entry name" value="Znf_C2H2_sf"/>
</dbReference>
<dbReference type="GO" id="GO:0000978">
    <property type="term" value="F:RNA polymerase II cis-regulatory region sequence-specific DNA binding"/>
    <property type="evidence" value="ECO:0007669"/>
    <property type="project" value="TreeGrafter"/>
</dbReference>
<evidence type="ECO:0000256" key="6">
    <source>
        <dbReference type="ARBA" id="ARBA00023015"/>
    </source>
</evidence>
<keyword evidence="2" id="KW-0479">Metal-binding</keyword>
<keyword evidence="3" id="KW-0677">Repeat</keyword>
<name>A0A2N5S5K1_9BASI</name>
<feature type="region of interest" description="Disordered" evidence="11">
    <location>
        <begin position="25"/>
        <end position="77"/>
    </location>
</feature>
<dbReference type="GO" id="GO:0001227">
    <property type="term" value="F:DNA-binding transcription repressor activity, RNA polymerase II-specific"/>
    <property type="evidence" value="ECO:0007669"/>
    <property type="project" value="TreeGrafter"/>
</dbReference>
<gene>
    <name evidence="13" type="ORF">PCANC_24289</name>
</gene>
<evidence type="ECO:0000313" key="13">
    <source>
        <dbReference type="EMBL" id="PLW08522.1"/>
    </source>
</evidence>
<dbReference type="GO" id="GO:0005654">
    <property type="term" value="C:nucleoplasm"/>
    <property type="evidence" value="ECO:0007669"/>
    <property type="project" value="TreeGrafter"/>
</dbReference>
<feature type="compositionally biased region" description="Low complexity" evidence="11">
    <location>
        <begin position="347"/>
        <end position="362"/>
    </location>
</feature>
<dbReference type="SMART" id="SM00355">
    <property type="entry name" value="ZnF_C2H2"/>
    <property type="match status" value="2"/>
</dbReference>
<dbReference type="Proteomes" id="UP000235388">
    <property type="component" value="Unassembled WGS sequence"/>
</dbReference>
<organism evidence="13 14">
    <name type="scientific">Puccinia coronata f. sp. avenae</name>
    <dbReference type="NCBI Taxonomy" id="200324"/>
    <lineage>
        <taxon>Eukaryota</taxon>
        <taxon>Fungi</taxon>
        <taxon>Dikarya</taxon>
        <taxon>Basidiomycota</taxon>
        <taxon>Pucciniomycotina</taxon>
        <taxon>Pucciniomycetes</taxon>
        <taxon>Pucciniales</taxon>
        <taxon>Pucciniaceae</taxon>
        <taxon>Puccinia</taxon>
    </lineage>
</organism>
<evidence type="ECO:0000256" key="8">
    <source>
        <dbReference type="ARBA" id="ARBA00023163"/>
    </source>
</evidence>
<dbReference type="GO" id="GO:0008270">
    <property type="term" value="F:zinc ion binding"/>
    <property type="evidence" value="ECO:0007669"/>
    <property type="project" value="UniProtKB-KW"/>
</dbReference>
<dbReference type="EMBL" id="PGCJ01001156">
    <property type="protein sequence ID" value="PLW08522.1"/>
    <property type="molecule type" value="Genomic_DNA"/>
</dbReference>
<feature type="compositionally biased region" description="Polar residues" evidence="11">
    <location>
        <begin position="26"/>
        <end position="35"/>
    </location>
</feature>
<evidence type="ECO:0000256" key="11">
    <source>
        <dbReference type="SAM" id="MobiDB-lite"/>
    </source>
</evidence>
<dbReference type="OrthoDB" id="8922241at2759"/>
<evidence type="ECO:0000256" key="10">
    <source>
        <dbReference type="PROSITE-ProRule" id="PRU00042"/>
    </source>
</evidence>
<keyword evidence="8" id="KW-0804">Transcription</keyword>
<evidence type="ECO:0000259" key="12">
    <source>
        <dbReference type="PROSITE" id="PS50157"/>
    </source>
</evidence>
<evidence type="ECO:0000256" key="2">
    <source>
        <dbReference type="ARBA" id="ARBA00022723"/>
    </source>
</evidence>
<comment type="caution">
    <text evidence="13">The sequence shown here is derived from an EMBL/GenBank/DDBJ whole genome shotgun (WGS) entry which is preliminary data.</text>
</comment>
<evidence type="ECO:0000256" key="1">
    <source>
        <dbReference type="ARBA" id="ARBA00004123"/>
    </source>
</evidence>
<feature type="domain" description="C2H2-type" evidence="12">
    <location>
        <begin position="285"/>
        <end position="314"/>
    </location>
</feature>
<evidence type="ECO:0000256" key="4">
    <source>
        <dbReference type="ARBA" id="ARBA00022771"/>
    </source>
</evidence>
<keyword evidence="6" id="KW-0805">Transcription regulation</keyword>
<dbReference type="SUPFAM" id="SSF57667">
    <property type="entry name" value="beta-beta-alpha zinc fingers"/>
    <property type="match status" value="1"/>
</dbReference>
<dbReference type="FunFam" id="3.30.160.60:FF:000145">
    <property type="entry name" value="Zinc finger protein 574"/>
    <property type="match status" value="1"/>
</dbReference>